<accession>A0A1E7EZI1</accession>
<evidence type="ECO:0000313" key="2">
    <source>
        <dbReference type="Proteomes" id="UP000095751"/>
    </source>
</evidence>
<dbReference type="AlphaFoldDB" id="A0A1E7EZI1"/>
<name>A0A1E7EZI1_9STRA</name>
<evidence type="ECO:0000313" key="1">
    <source>
        <dbReference type="EMBL" id="OEU11239.1"/>
    </source>
</evidence>
<organism evidence="1 2">
    <name type="scientific">Fragilariopsis cylindrus CCMP1102</name>
    <dbReference type="NCBI Taxonomy" id="635003"/>
    <lineage>
        <taxon>Eukaryota</taxon>
        <taxon>Sar</taxon>
        <taxon>Stramenopiles</taxon>
        <taxon>Ochrophyta</taxon>
        <taxon>Bacillariophyta</taxon>
        <taxon>Bacillariophyceae</taxon>
        <taxon>Bacillariophycidae</taxon>
        <taxon>Bacillariales</taxon>
        <taxon>Bacillariaceae</taxon>
        <taxon>Fragilariopsis</taxon>
    </lineage>
</organism>
<keyword evidence="2" id="KW-1185">Reference proteome</keyword>
<dbReference type="OrthoDB" id="44591at2759"/>
<reference evidence="1 2" key="1">
    <citation type="submission" date="2016-09" db="EMBL/GenBank/DDBJ databases">
        <title>Extensive genetic diversity and differential bi-allelic expression allows diatom success in the polar Southern Ocean.</title>
        <authorList>
            <consortium name="DOE Joint Genome Institute"/>
            <person name="Mock T."/>
            <person name="Otillar R.P."/>
            <person name="Strauss J."/>
            <person name="Dupont C."/>
            <person name="Frickenhaus S."/>
            <person name="Maumus F."/>
            <person name="Mcmullan M."/>
            <person name="Sanges R."/>
            <person name="Schmutz J."/>
            <person name="Toseland A."/>
            <person name="Valas R."/>
            <person name="Veluchamy A."/>
            <person name="Ward B.J."/>
            <person name="Allen A."/>
            <person name="Barry K."/>
            <person name="Falciatore A."/>
            <person name="Ferrante M."/>
            <person name="Fortunato A.E."/>
            <person name="Gloeckner G."/>
            <person name="Gruber A."/>
            <person name="Hipkin R."/>
            <person name="Janech M."/>
            <person name="Kroth P."/>
            <person name="Leese F."/>
            <person name="Lindquist E."/>
            <person name="Lyon B.R."/>
            <person name="Martin J."/>
            <person name="Mayer C."/>
            <person name="Parker M."/>
            <person name="Quesneville H."/>
            <person name="Raymond J."/>
            <person name="Uhlig C."/>
            <person name="Valentin K.U."/>
            <person name="Worden A.Z."/>
            <person name="Armbrust E.V."/>
            <person name="Bowler C."/>
            <person name="Green B."/>
            <person name="Moulton V."/>
            <person name="Van Oosterhout C."/>
            <person name="Grigoriev I."/>
        </authorList>
    </citation>
    <scope>NUCLEOTIDE SEQUENCE [LARGE SCALE GENOMIC DNA]</scope>
    <source>
        <strain evidence="1 2">CCMP1102</strain>
    </source>
</reference>
<sequence length="181" mass="20510">MLPSSNIIHKTSSPQRLLAKEHDTDEIGKGIIDYQSNTNQFGRGEQHLSAVLYEGDIVIYRTGNWYVDGVLVGDGDIQYKICRIETIQIVWTHNCEHGVLRGLDINTTNSSSTKRGLRFFIPTPFVDVEFGPEQLVGRINTIEWIKTTTSDYGSGRNEEEEEGFSSIPLQENMWIGKDEML</sequence>
<dbReference type="InParanoid" id="A0A1E7EZI1"/>
<protein>
    <submittedName>
        <fullName evidence="1">Uncharacterized protein</fullName>
    </submittedName>
</protein>
<proteinExistence type="predicted"/>
<dbReference type="KEGG" id="fcy:FRACYDRAFT_246352"/>
<gene>
    <name evidence="1" type="ORF">FRACYDRAFT_246352</name>
</gene>
<dbReference type="Proteomes" id="UP000095751">
    <property type="component" value="Unassembled WGS sequence"/>
</dbReference>
<dbReference type="EMBL" id="KV784369">
    <property type="protein sequence ID" value="OEU11239.1"/>
    <property type="molecule type" value="Genomic_DNA"/>
</dbReference>